<keyword evidence="1" id="KW-0812">Transmembrane</keyword>
<evidence type="ECO:0000256" key="1">
    <source>
        <dbReference type="SAM" id="Phobius"/>
    </source>
</evidence>
<keyword evidence="1" id="KW-0472">Membrane</keyword>
<dbReference type="Proteomes" id="UP001589858">
    <property type="component" value="Unassembled WGS sequence"/>
</dbReference>
<keyword evidence="4" id="KW-1185">Reference proteome</keyword>
<proteinExistence type="predicted"/>
<comment type="caution">
    <text evidence="3">The sequence shown here is derived from an EMBL/GenBank/DDBJ whole genome shotgun (WGS) entry which is preliminary data.</text>
</comment>
<evidence type="ECO:0000313" key="4">
    <source>
        <dbReference type="Proteomes" id="UP001589858"/>
    </source>
</evidence>
<evidence type="ECO:0000313" key="3">
    <source>
        <dbReference type="EMBL" id="MFC0684067.1"/>
    </source>
</evidence>
<keyword evidence="1" id="KW-1133">Transmembrane helix</keyword>
<name>A0ABV6S4A8_9SPHN</name>
<gene>
    <name evidence="3" type="ORF">ACFFF8_05635</name>
</gene>
<dbReference type="EMBL" id="JBHLTM010000026">
    <property type="protein sequence ID" value="MFC0684067.1"/>
    <property type="molecule type" value="Genomic_DNA"/>
</dbReference>
<feature type="transmembrane region" description="Helical" evidence="1">
    <location>
        <begin position="12"/>
        <end position="33"/>
    </location>
</feature>
<accession>A0ABV6S4A8</accession>
<dbReference type="Pfam" id="PF07811">
    <property type="entry name" value="TadE"/>
    <property type="match status" value="1"/>
</dbReference>
<dbReference type="InterPro" id="IPR012495">
    <property type="entry name" value="TadE-like_dom"/>
</dbReference>
<sequence length="139" mass="14733">MIARRLRRDTRGATLIEFAIVGPVLIFMLIGLIETGRFLWSQHVLKDVAYATVRCMSVSADCATSQTRLAYAANRAANEGLRVAASNVTITENTACKGLTGANRVAITIPYSSALTGFIPAAPTTLSAEACFPVLPSGD</sequence>
<evidence type="ECO:0000259" key="2">
    <source>
        <dbReference type="Pfam" id="PF07811"/>
    </source>
</evidence>
<feature type="domain" description="TadE-like" evidence="2">
    <location>
        <begin position="12"/>
        <end position="54"/>
    </location>
</feature>
<protein>
    <submittedName>
        <fullName evidence="3">TadE/TadG family type IV pilus assembly protein</fullName>
    </submittedName>
</protein>
<reference evidence="3 4" key="1">
    <citation type="submission" date="2024-09" db="EMBL/GenBank/DDBJ databases">
        <authorList>
            <person name="Sun Q."/>
            <person name="Mori K."/>
        </authorList>
    </citation>
    <scope>NUCLEOTIDE SEQUENCE [LARGE SCALE GENOMIC DNA]</scope>
    <source>
        <strain evidence="3 4">CICC 11035S</strain>
    </source>
</reference>
<dbReference type="RefSeq" id="WP_267218322.1">
    <property type="nucleotide sequence ID" value="NZ_JAPCWC010000001.1"/>
</dbReference>
<organism evidence="3 4">
    <name type="scientific">Novosphingobium clariflavum</name>
    <dbReference type="NCBI Taxonomy" id="2029884"/>
    <lineage>
        <taxon>Bacteria</taxon>
        <taxon>Pseudomonadati</taxon>
        <taxon>Pseudomonadota</taxon>
        <taxon>Alphaproteobacteria</taxon>
        <taxon>Sphingomonadales</taxon>
        <taxon>Sphingomonadaceae</taxon>
        <taxon>Novosphingobium</taxon>
    </lineage>
</organism>